<dbReference type="EMBL" id="PJMY01000003">
    <property type="protein sequence ID" value="PKV92484.1"/>
    <property type="molecule type" value="Genomic_DNA"/>
</dbReference>
<accession>A0A8E2B848</accession>
<comment type="caution">
    <text evidence="2">The sequence shown here is derived from an EMBL/GenBank/DDBJ whole genome shotgun (WGS) entry which is preliminary data.</text>
</comment>
<sequence length="96" mass="9838">MTPATSFDAAEPTTGMSCRMDGAGVDVASWWALRRAARGALRRHDGELFTDGGRAVPEWIAQACAELLASGHLAADADRPLTLTASGSAALAGGQP</sequence>
<dbReference type="OrthoDB" id="3630614at2"/>
<protein>
    <submittedName>
        <fullName evidence="2">Uncharacterized protein</fullName>
    </submittedName>
</protein>
<accession>A0A2N3WF13</accession>
<dbReference type="Proteomes" id="UP000233750">
    <property type="component" value="Unassembled WGS sequence"/>
</dbReference>
<proteinExistence type="predicted"/>
<organism evidence="2 3">
    <name type="scientific">Amycolatopsis echigonensis</name>
    <dbReference type="NCBI Taxonomy" id="2576905"/>
    <lineage>
        <taxon>Bacteria</taxon>
        <taxon>Bacillati</taxon>
        <taxon>Actinomycetota</taxon>
        <taxon>Actinomycetes</taxon>
        <taxon>Pseudonocardiales</taxon>
        <taxon>Pseudonocardiaceae</taxon>
        <taxon>Amycolatopsis</taxon>
    </lineage>
</organism>
<evidence type="ECO:0000313" key="2">
    <source>
        <dbReference type="EMBL" id="PKV92484.1"/>
    </source>
</evidence>
<gene>
    <name evidence="2" type="ORF">ATK30_3289</name>
    <name evidence="1" type="ORF">H5411_40910</name>
</gene>
<reference evidence="1 4" key="2">
    <citation type="submission" date="2020-08" db="EMBL/GenBank/DDBJ databases">
        <title>Amycolatopsis echigonensis JCM 21831.</title>
        <authorList>
            <person name="Tedsree N."/>
            <person name="Kuncharoen N."/>
            <person name="Likhitwitayawuid K."/>
            <person name="Tanasupawat S."/>
        </authorList>
    </citation>
    <scope>NUCLEOTIDE SEQUENCE [LARGE SCALE GENOMIC DNA]</scope>
    <source>
        <strain evidence="1 4">JCM 21831</strain>
    </source>
</reference>
<evidence type="ECO:0000313" key="4">
    <source>
        <dbReference type="Proteomes" id="UP000550260"/>
    </source>
</evidence>
<dbReference type="EMBL" id="JACJHR010000105">
    <property type="protein sequence ID" value="MBB2505469.1"/>
    <property type="molecule type" value="Genomic_DNA"/>
</dbReference>
<reference evidence="2 3" key="1">
    <citation type="submission" date="2017-12" db="EMBL/GenBank/DDBJ databases">
        <title>Sequencing the genomes of 1000 Actinobacteria strains.</title>
        <authorList>
            <person name="Klenk H.-P."/>
        </authorList>
    </citation>
    <scope>NUCLEOTIDE SEQUENCE [LARGE SCALE GENOMIC DNA]</scope>
    <source>
        <strain evidence="2 3">DSM 45165</strain>
    </source>
</reference>
<evidence type="ECO:0000313" key="1">
    <source>
        <dbReference type="EMBL" id="MBB2505469.1"/>
    </source>
</evidence>
<dbReference type="AlphaFoldDB" id="A0A2N3WF13"/>
<name>A0A2N3WF13_9PSEU</name>
<evidence type="ECO:0000313" key="3">
    <source>
        <dbReference type="Proteomes" id="UP000233750"/>
    </source>
</evidence>
<dbReference type="Proteomes" id="UP000550260">
    <property type="component" value="Unassembled WGS sequence"/>
</dbReference>
<keyword evidence="3" id="KW-1185">Reference proteome</keyword>
<dbReference type="RefSeq" id="WP_143271389.1">
    <property type="nucleotide sequence ID" value="NZ_JACJHR010000105.1"/>
</dbReference>